<dbReference type="PANTHER" id="PTHR33744:SF15">
    <property type="entry name" value="CARBOHYDRATE DIACID REGULATOR"/>
    <property type="match status" value="1"/>
</dbReference>
<dbReference type="Pfam" id="PF13556">
    <property type="entry name" value="HTH_30"/>
    <property type="match status" value="1"/>
</dbReference>
<dbReference type="InterPro" id="IPR051448">
    <property type="entry name" value="CdaR-like_regulators"/>
</dbReference>
<keyword evidence="3" id="KW-1185">Reference proteome</keyword>
<evidence type="ECO:0000313" key="3">
    <source>
        <dbReference type="Proteomes" id="UP001138793"/>
    </source>
</evidence>
<gene>
    <name evidence="2" type="ORF">J2Z64_000892</name>
</gene>
<dbReference type="Proteomes" id="UP001138793">
    <property type="component" value="Unassembled WGS sequence"/>
</dbReference>
<dbReference type="RefSeq" id="WP_149474503.1">
    <property type="nucleotide sequence ID" value="NZ_JAGGMB010000002.1"/>
</dbReference>
<dbReference type="EMBL" id="JAGGMB010000002">
    <property type="protein sequence ID" value="MBP2076680.1"/>
    <property type="molecule type" value="Genomic_DNA"/>
</dbReference>
<organism evidence="2 3">
    <name type="scientific">Oceanobacillus polygoni</name>
    <dbReference type="NCBI Taxonomy" id="1235259"/>
    <lineage>
        <taxon>Bacteria</taxon>
        <taxon>Bacillati</taxon>
        <taxon>Bacillota</taxon>
        <taxon>Bacilli</taxon>
        <taxon>Bacillales</taxon>
        <taxon>Bacillaceae</taxon>
        <taxon>Oceanobacillus</taxon>
    </lineage>
</organism>
<dbReference type="AlphaFoldDB" id="A0A9X0YPQ8"/>
<dbReference type="InterPro" id="IPR009057">
    <property type="entry name" value="Homeodomain-like_sf"/>
</dbReference>
<proteinExistence type="predicted"/>
<dbReference type="OrthoDB" id="9792148at2"/>
<dbReference type="Gene3D" id="1.10.10.2840">
    <property type="entry name" value="PucR C-terminal helix-turn-helix domain"/>
    <property type="match status" value="1"/>
</dbReference>
<protein>
    <recommendedName>
        <fullName evidence="1">PucR C-terminal helix-turn-helix domain-containing protein</fullName>
    </recommendedName>
</protein>
<dbReference type="PANTHER" id="PTHR33744">
    <property type="entry name" value="CARBOHYDRATE DIACID REGULATOR"/>
    <property type="match status" value="1"/>
</dbReference>
<dbReference type="SUPFAM" id="SSF46689">
    <property type="entry name" value="Homeodomain-like"/>
    <property type="match status" value="1"/>
</dbReference>
<feature type="domain" description="PucR C-terminal helix-turn-helix" evidence="1">
    <location>
        <begin position="234"/>
        <end position="291"/>
    </location>
</feature>
<accession>A0A9X0YPQ8</accession>
<name>A0A9X0YPQ8_9BACI</name>
<dbReference type="InterPro" id="IPR042070">
    <property type="entry name" value="PucR_C-HTH_sf"/>
</dbReference>
<comment type="caution">
    <text evidence="2">The sequence shown here is derived from an EMBL/GenBank/DDBJ whole genome shotgun (WGS) entry which is preliminary data.</text>
</comment>
<sequence length="298" mass="34888">MHKMLKKFFPSFLIYDENIAEIPDNYQWFVTDANDIIGIAKSELSTKDTAMLTTFLTAYQLTIPKPTDLEKLWKNRIHSNSLPELSNEKFRFIYFSFPKNQMEPNIFKTAMYEFFSNPVPILWENEHEGILIEQQGIQLEDSLTYDQVVDTLMSDLYVKAKFFIGAYLCSFKDLANQYSAFMQLARISASYSDNPVSTYVDAIPFQLVDQISLEQRNQISSLILKEFQNDEEMLQTIRTFIQCNLNISLTAKKLYMHRNSLQYRIDKFFEKTGIDVRQFNQALTVYVALLATMHKEHV</sequence>
<evidence type="ECO:0000313" key="2">
    <source>
        <dbReference type="EMBL" id="MBP2076680.1"/>
    </source>
</evidence>
<dbReference type="InterPro" id="IPR025736">
    <property type="entry name" value="PucR_C-HTH_dom"/>
</dbReference>
<evidence type="ECO:0000259" key="1">
    <source>
        <dbReference type="Pfam" id="PF13556"/>
    </source>
</evidence>
<reference evidence="2" key="1">
    <citation type="submission" date="2021-03" db="EMBL/GenBank/DDBJ databases">
        <title>Genomic Encyclopedia of Type Strains, Phase IV (KMG-IV): sequencing the most valuable type-strain genomes for metagenomic binning, comparative biology and taxonomic classification.</title>
        <authorList>
            <person name="Goeker M."/>
        </authorList>
    </citation>
    <scope>NUCLEOTIDE SEQUENCE</scope>
    <source>
        <strain evidence="2">DSM 107338</strain>
    </source>
</reference>